<keyword evidence="2" id="KW-0808">Transferase</keyword>
<dbReference type="EMBL" id="JACHOV010000007">
    <property type="protein sequence ID" value="MBB4641669.1"/>
    <property type="molecule type" value="Genomic_DNA"/>
</dbReference>
<sequence>MANSNLEQVIEAAGNPVDMLRNSQIGAYVYPVVAPEFHNWRSEQWAWQHSAVLFDQSHHMVDLYIRGKDALKLISDTAINSMKGFAVNKAKQYVPTTPYGHVIGDGILFYLAEQEFVYVGRAPAANWLMFHAETGGYDVEIVKDDRSPSRPMGKPVQRISWRFQIQGPNAWAIIEKLNGGPVEQLKFFNMGEMNIAGRKVRTLRHGMSGAPGLEIWGPYEEQDEIRAAILDAGKEFGIVPCGSRAYPSNTLESGWIPSPLPAIYTGEKLKSYREWLGADSYEATGAIGGSFVSGNIEDYYLNPWELGYGPFVKFDHDFHGRDVLEALKPEEQRKKVTLAWNGEDMAKIYASLFDPDGENYKFFDLPLANYASSNYDKVVDAGGRTVGLSMFTGYSYNEKTALSLATIDHEIPVGTELRVVWGEPDGGTRKTTVEPHKQLEVRAVVSSVPYSRVARETYQQGWRTERAA</sequence>
<dbReference type="GO" id="GO:0008168">
    <property type="term" value="F:methyltransferase activity"/>
    <property type="evidence" value="ECO:0007669"/>
    <property type="project" value="UniProtKB-KW"/>
</dbReference>
<name>A0A840HVQ5_9SPHN</name>
<evidence type="ECO:0000313" key="3">
    <source>
        <dbReference type="Proteomes" id="UP000575068"/>
    </source>
</evidence>
<dbReference type="GO" id="GO:0032259">
    <property type="term" value="P:methylation"/>
    <property type="evidence" value="ECO:0007669"/>
    <property type="project" value="UniProtKB-KW"/>
</dbReference>
<evidence type="ECO:0000259" key="1">
    <source>
        <dbReference type="Pfam" id="PF01571"/>
    </source>
</evidence>
<dbReference type="PANTHER" id="PTHR43757">
    <property type="entry name" value="AMINOMETHYLTRANSFERASE"/>
    <property type="match status" value="1"/>
</dbReference>
<evidence type="ECO:0000313" key="2">
    <source>
        <dbReference type="EMBL" id="MBB4641669.1"/>
    </source>
</evidence>
<dbReference type="Proteomes" id="UP000575068">
    <property type="component" value="Unassembled WGS sequence"/>
</dbReference>
<dbReference type="Pfam" id="PF01571">
    <property type="entry name" value="GCV_T"/>
    <property type="match status" value="1"/>
</dbReference>
<proteinExistence type="predicted"/>
<accession>A0A840HVQ5</accession>
<gene>
    <name evidence="2" type="ORF">HNQ99_001982</name>
</gene>
<dbReference type="RefSeq" id="WP_184475478.1">
    <property type="nucleotide sequence ID" value="NZ_JACHOV010000007.1"/>
</dbReference>
<dbReference type="PANTHER" id="PTHR43757:SF2">
    <property type="entry name" value="AMINOMETHYLTRANSFERASE, MITOCHONDRIAL"/>
    <property type="match status" value="1"/>
</dbReference>
<protein>
    <submittedName>
        <fullName evidence="2">Vanillate/3-O-methylgallate O-demethylase</fullName>
    </submittedName>
</protein>
<organism evidence="2 3">
    <name type="scientific">Rhizorhapis suberifaciens</name>
    <name type="common">corky root of lettuce</name>
    <dbReference type="NCBI Taxonomy" id="13656"/>
    <lineage>
        <taxon>Bacteria</taxon>
        <taxon>Pseudomonadati</taxon>
        <taxon>Pseudomonadota</taxon>
        <taxon>Alphaproteobacteria</taxon>
        <taxon>Sphingomonadales</taxon>
        <taxon>Sphingomonadaceae</taxon>
        <taxon>Rhizorhapis</taxon>
    </lineage>
</organism>
<comment type="caution">
    <text evidence="2">The sequence shown here is derived from an EMBL/GenBank/DDBJ whole genome shotgun (WGS) entry which is preliminary data.</text>
</comment>
<dbReference type="InterPro" id="IPR006222">
    <property type="entry name" value="GCVT_N"/>
</dbReference>
<keyword evidence="3" id="KW-1185">Reference proteome</keyword>
<keyword evidence="2" id="KW-0489">Methyltransferase</keyword>
<dbReference type="SUPFAM" id="SSF103025">
    <property type="entry name" value="Folate-binding domain"/>
    <property type="match status" value="1"/>
</dbReference>
<dbReference type="AlphaFoldDB" id="A0A840HVQ5"/>
<dbReference type="InterPro" id="IPR027266">
    <property type="entry name" value="TrmE/GcvT-like"/>
</dbReference>
<feature type="domain" description="GCVT N-terminal" evidence="1">
    <location>
        <begin position="36"/>
        <end position="256"/>
    </location>
</feature>
<reference evidence="2 3" key="1">
    <citation type="submission" date="2020-08" db="EMBL/GenBank/DDBJ databases">
        <title>Genomic Encyclopedia of Type Strains, Phase IV (KMG-IV): sequencing the most valuable type-strain genomes for metagenomic binning, comparative biology and taxonomic classification.</title>
        <authorList>
            <person name="Goeker M."/>
        </authorList>
    </citation>
    <scope>NUCLEOTIDE SEQUENCE [LARGE SCALE GENOMIC DNA]</scope>
    <source>
        <strain evidence="2 3">DSM 7465</strain>
    </source>
</reference>
<dbReference type="Gene3D" id="3.30.1360.120">
    <property type="entry name" value="Probable tRNA modification gtpase trme, domain 1"/>
    <property type="match status" value="1"/>
</dbReference>
<dbReference type="InterPro" id="IPR028896">
    <property type="entry name" value="GcvT/YgfZ/DmdA"/>
</dbReference>